<keyword evidence="3" id="KW-1185">Reference proteome</keyword>
<evidence type="ECO:0000256" key="1">
    <source>
        <dbReference type="SAM" id="SignalP"/>
    </source>
</evidence>
<feature type="signal peptide" evidence="1">
    <location>
        <begin position="1"/>
        <end position="15"/>
    </location>
</feature>
<proteinExistence type="predicted"/>
<dbReference type="Proteomes" id="UP000635278">
    <property type="component" value="Unassembled WGS sequence"/>
</dbReference>
<dbReference type="RefSeq" id="WP_173584837.1">
    <property type="nucleotide sequence ID" value="NZ_WOTB01000036.1"/>
</dbReference>
<gene>
    <name evidence="2" type="ORF">GOB93_17905</name>
</gene>
<dbReference type="PROSITE" id="PS51257">
    <property type="entry name" value="PROKAR_LIPOPROTEIN"/>
    <property type="match status" value="1"/>
</dbReference>
<reference evidence="2 3" key="1">
    <citation type="journal article" date="2020" name="Int. J. Syst. Evol. Microbiol.">
        <title>Novel acetic acid bacteria from cider fermentations: Acetobacter conturbans sp. nov. and Acetobacter fallax sp. nov.</title>
        <authorList>
            <person name="Sombolestani A.S."/>
            <person name="Cleenwerck I."/>
            <person name="Cnockaert M."/>
            <person name="Borremans W."/>
            <person name="Wieme A.D."/>
            <person name="De Vuyst L."/>
            <person name="Vandamme P."/>
        </authorList>
    </citation>
    <scope>NUCLEOTIDE SEQUENCE [LARGE SCALE GENOMIC DNA]</scope>
    <source>
        <strain evidence="2 3">LMG 30640</strain>
    </source>
</reference>
<dbReference type="EMBL" id="WOTB01000036">
    <property type="protein sequence ID" value="NHN86494.1"/>
    <property type="molecule type" value="Genomic_DNA"/>
</dbReference>
<accession>A0ABX0JUI6</accession>
<keyword evidence="1" id="KW-0732">Signal</keyword>
<evidence type="ECO:0000313" key="2">
    <source>
        <dbReference type="EMBL" id="NHN86494.1"/>
    </source>
</evidence>
<sequence>MKRAFLLTLSCSVLAACSWFGDGSSKKHLTKQEQLEALGYQDGLKSAKSGP</sequence>
<protein>
    <recommendedName>
        <fullName evidence="4">Lipoprotein</fullName>
    </recommendedName>
</protein>
<evidence type="ECO:0000313" key="3">
    <source>
        <dbReference type="Proteomes" id="UP000635278"/>
    </source>
</evidence>
<name>A0ABX0JUI6_9PROT</name>
<organism evidence="2 3">
    <name type="scientific">Acetobacter musti</name>
    <dbReference type="NCBI Taxonomy" id="864732"/>
    <lineage>
        <taxon>Bacteria</taxon>
        <taxon>Pseudomonadati</taxon>
        <taxon>Pseudomonadota</taxon>
        <taxon>Alphaproteobacteria</taxon>
        <taxon>Acetobacterales</taxon>
        <taxon>Acetobacteraceae</taxon>
        <taxon>Acetobacter</taxon>
    </lineage>
</organism>
<evidence type="ECO:0008006" key="4">
    <source>
        <dbReference type="Google" id="ProtNLM"/>
    </source>
</evidence>
<comment type="caution">
    <text evidence="2">The sequence shown here is derived from an EMBL/GenBank/DDBJ whole genome shotgun (WGS) entry which is preliminary data.</text>
</comment>
<feature type="chain" id="PRO_5046206744" description="Lipoprotein" evidence="1">
    <location>
        <begin position="16"/>
        <end position="51"/>
    </location>
</feature>